<dbReference type="EMBL" id="CP028923">
    <property type="protein sequence ID" value="QCK16256.1"/>
    <property type="molecule type" value="Genomic_DNA"/>
</dbReference>
<organism evidence="1 2">
    <name type="scientific">Mangrovivirga cuniculi</name>
    <dbReference type="NCBI Taxonomy" id="2715131"/>
    <lineage>
        <taxon>Bacteria</taxon>
        <taxon>Pseudomonadati</taxon>
        <taxon>Bacteroidota</taxon>
        <taxon>Cytophagia</taxon>
        <taxon>Cytophagales</taxon>
        <taxon>Mangrovivirgaceae</taxon>
        <taxon>Mangrovivirga</taxon>
    </lineage>
</organism>
<dbReference type="PANTHER" id="PTHR37841">
    <property type="entry name" value="GLR2918 PROTEIN"/>
    <property type="match status" value="1"/>
</dbReference>
<dbReference type="AlphaFoldDB" id="A0A4D7JVQ6"/>
<dbReference type="OrthoDB" id="2485468at2"/>
<name>A0A4D7JVQ6_9BACT</name>
<dbReference type="Proteomes" id="UP000298616">
    <property type="component" value="Chromosome"/>
</dbReference>
<dbReference type="RefSeq" id="WP_137091847.1">
    <property type="nucleotide sequence ID" value="NZ_CP028923.1"/>
</dbReference>
<dbReference type="PANTHER" id="PTHR37841:SF1">
    <property type="entry name" value="DUF3298 DOMAIN-CONTAINING PROTEIN"/>
    <property type="match status" value="1"/>
</dbReference>
<evidence type="ECO:0008006" key="3">
    <source>
        <dbReference type="Google" id="ProtNLM"/>
    </source>
</evidence>
<gene>
    <name evidence="1" type="ORF">DCC35_16665</name>
</gene>
<sequence>MRHSFFQYLLLIIILCSGCSVLEAQSKKEKKALKIWVKQEGKWGLINGMEKWIVEPQYANCLSVTDDLAIVTFLKDSTKAKGEMRQHVVVNNRGKEIFIFEAIEAEFTNNFNHILYKVSTGVGAMNKDGEILVKPVYEKLEEDPSNESRFIAVKDEKWGLVNDEGKVMVPFEYENINVAYINRYIAKNNTRFGVIDESNNVIVSFNYTMILPNVIFDFYKSKVLYNEVFAEIGGKTILIDILAGKKILEENLSYPLNIVGEINVLPYKSEEGFKYVNRNNKTILKLPEDFAYISFFSEGRAVFGIKRDDEMFYGLINQNGTKIVDPIYSWINSFKYGRAAFRLEGKYGYLGQNGVVKVDNIYDQAFFFDQNGLAKVMKDGEIGCVDQSGNEVIPLKFNSIEVVNGKFYFCDGPSMNVFNVNGEPILENSYEEFRIDSSLDIVYEKL</sequence>
<evidence type="ECO:0000313" key="2">
    <source>
        <dbReference type="Proteomes" id="UP000298616"/>
    </source>
</evidence>
<dbReference type="InterPro" id="IPR032774">
    <property type="entry name" value="WG_beta_rep"/>
</dbReference>
<dbReference type="Pfam" id="PF14903">
    <property type="entry name" value="WG_beta_rep"/>
    <property type="match status" value="4"/>
</dbReference>
<keyword evidence="2" id="KW-1185">Reference proteome</keyword>
<dbReference type="KEGG" id="fpf:DCC35_16665"/>
<accession>A0A4D7JVQ6</accession>
<reference evidence="1 2" key="1">
    <citation type="submission" date="2018-04" db="EMBL/GenBank/DDBJ databases">
        <title>Complete genome uncultured novel isolate.</title>
        <authorList>
            <person name="Merlino G."/>
        </authorList>
    </citation>
    <scope>NUCLEOTIDE SEQUENCE [LARGE SCALE GENOMIC DNA]</scope>
    <source>
        <strain evidence="2">R1DC9</strain>
    </source>
</reference>
<evidence type="ECO:0000313" key="1">
    <source>
        <dbReference type="EMBL" id="QCK16256.1"/>
    </source>
</evidence>
<protein>
    <recommendedName>
        <fullName evidence="3">WG containing repeat-containing protein</fullName>
    </recommendedName>
</protein>
<proteinExistence type="predicted"/>